<evidence type="ECO:0000313" key="1">
    <source>
        <dbReference type="EMBL" id="KZD41215.1"/>
    </source>
</evidence>
<accession>A0A164IA27</accession>
<evidence type="ECO:0000313" key="2">
    <source>
        <dbReference type="Proteomes" id="UP000076501"/>
    </source>
</evidence>
<gene>
    <name evidence="1" type="ORF">B4082_0604</name>
</gene>
<dbReference type="EMBL" id="LJKA01000004">
    <property type="protein sequence ID" value="KZD41215.1"/>
    <property type="molecule type" value="Genomic_DNA"/>
</dbReference>
<evidence type="ECO:0008006" key="3">
    <source>
        <dbReference type="Google" id="ProtNLM"/>
    </source>
</evidence>
<organism evidence="1 2">
    <name type="scientific">Bacillus cereus</name>
    <dbReference type="NCBI Taxonomy" id="1396"/>
    <lineage>
        <taxon>Bacteria</taxon>
        <taxon>Bacillati</taxon>
        <taxon>Bacillota</taxon>
        <taxon>Bacilli</taxon>
        <taxon>Bacillales</taxon>
        <taxon>Bacillaceae</taxon>
        <taxon>Bacillus</taxon>
        <taxon>Bacillus cereus group</taxon>
    </lineage>
</organism>
<sequence length="75" mass="9085">MYKFETKEELMRFIQEEIVNTSEALEILGCSRQNLNVMVQKEKVKPIKEMVRDRLYFKEDILENKKQMKRKADSN</sequence>
<reference evidence="1 2" key="1">
    <citation type="submission" date="2015-09" db="EMBL/GenBank/DDBJ databases">
        <title>Bacillus cereus food isolates.</title>
        <authorList>
            <person name="Boekhorst J."/>
        </authorList>
    </citation>
    <scope>NUCLEOTIDE SEQUENCE [LARGE SCALE GENOMIC DNA]</scope>
    <source>
        <strain evidence="1 2">B4082</strain>
    </source>
</reference>
<dbReference type="RefSeq" id="WP_063221335.1">
    <property type="nucleotide sequence ID" value="NZ_JAEHBS010000012.1"/>
</dbReference>
<protein>
    <recommendedName>
        <fullName evidence="3">DNA-binding protein</fullName>
    </recommendedName>
</protein>
<dbReference type="AlphaFoldDB" id="A0A164IA27"/>
<proteinExistence type="predicted"/>
<comment type="caution">
    <text evidence="1">The sequence shown here is derived from an EMBL/GenBank/DDBJ whole genome shotgun (WGS) entry which is preliminary data.</text>
</comment>
<name>A0A164IA27_BACCE</name>
<dbReference type="Proteomes" id="UP000076501">
    <property type="component" value="Unassembled WGS sequence"/>
</dbReference>
<dbReference type="PATRIC" id="fig|1396.539.peg.4610"/>